<organism evidence="1">
    <name type="scientific">Myoviridae sp. ctYA416</name>
    <dbReference type="NCBI Taxonomy" id="2825125"/>
    <lineage>
        <taxon>Viruses</taxon>
        <taxon>Duplodnaviria</taxon>
        <taxon>Heunggongvirae</taxon>
        <taxon>Uroviricota</taxon>
        <taxon>Caudoviricetes</taxon>
    </lineage>
</organism>
<sequence length="269" mass="31018">MSNITISEFSHISDSVNKPKRTATHSRTDVKVFIGGTDILLYRGTNKVILPGAEYTATCHFDIPRQYITPSYNTELNLEKSVYEAPSSPEKVFLFCVGTDGCGRENSQVYEVNYAKWCPPEYLVPFRFPLLTEDISAAKKKIYHGRRIIGNRVAYYFKEFETKPVKKIRFEDGTIVDSTVYNSTKESDVETFIELNLKVTEEECREFFVHTVGINEARINTISLCTAWKKEIDGETTYQDIRPLTKYNMPNEQLIELSKGLDIIYQIYY</sequence>
<name>A0A8S5UTL6_9CAUD</name>
<proteinExistence type="predicted"/>
<reference evidence="1" key="1">
    <citation type="journal article" date="2021" name="Proc. Natl. Acad. Sci. U.S.A.">
        <title>A Catalog of Tens of Thousands of Viruses from Human Metagenomes Reveals Hidden Associations with Chronic Diseases.</title>
        <authorList>
            <person name="Tisza M.J."/>
            <person name="Buck C.B."/>
        </authorList>
    </citation>
    <scope>NUCLEOTIDE SEQUENCE</scope>
    <source>
        <strain evidence="1">CtYA416</strain>
    </source>
</reference>
<accession>A0A8S5UTL6</accession>
<protein>
    <submittedName>
        <fullName evidence="1">Uncharacterized protein</fullName>
    </submittedName>
</protein>
<evidence type="ECO:0000313" key="1">
    <source>
        <dbReference type="EMBL" id="DAF97754.1"/>
    </source>
</evidence>
<dbReference type="EMBL" id="BK016136">
    <property type="protein sequence ID" value="DAF97754.1"/>
    <property type="molecule type" value="Genomic_DNA"/>
</dbReference>